<dbReference type="NCBIfam" id="TIGR00360">
    <property type="entry name" value="ComEC_N-term"/>
    <property type="match status" value="1"/>
</dbReference>
<evidence type="ECO:0000256" key="6">
    <source>
        <dbReference type="SAM" id="Phobius"/>
    </source>
</evidence>
<feature type="transmembrane region" description="Helical" evidence="6">
    <location>
        <begin position="20"/>
        <end position="37"/>
    </location>
</feature>
<dbReference type="EMBL" id="AP011177">
    <property type="protein sequence ID" value="BAJ02724.1"/>
    <property type="molecule type" value="Genomic_DNA"/>
</dbReference>
<dbReference type="InterPro" id="IPR004797">
    <property type="entry name" value="Competence_ComEC/Rec2"/>
</dbReference>
<evidence type="ECO:0000313" key="8">
    <source>
        <dbReference type="EMBL" id="BAJ02724.1"/>
    </source>
</evidence>
<dbReference type="InterPro" id="IPR001279">
    <property type="entry name" value="Metallo-B-lactamas"/>
</dbReference>
<dbReference type="PANTHER" id="PTHR30619">
    <property type="entry name" value="DNA INTERNALIZATION/COMPETENCE PROTEIN COMEC/REC2"/>
    <property type="match status" value="1"/>
</dbReference>
<dbReference type="eggNOG" id="COG2333">
    <property type="taxonomic scope" value="Bacteria"/>
</dbReference>
<dbReference type="SMART" id="SM00849">
    <property type="entry name" value="Lactamase_B"/>
    <property type="match status" value="1"/>
</dbReference>
<feature type="transmembrane region" description="Helical" evidence="6">
    <location>
        <begin position="471"/>
        <end position="494"/>
    </location>
</feature>
<dbReference type="PANTHER" id="PTHR30619:SF1">
    <property type="entry name" value="RECOMBINATION PROTEIN 2"/>
    <property type="match status" value="1"/>
</dbReference>
<dbReference type="Pfam" id="PF03772">
    <property type="entry name" value="Competence"/>
    <property type="match status" value="1"/>
</dbReference>
<dbReference type="InterPro" id="IPR025405">
    <property type="entry name" value="DUF4131"/>
</dbReference>
<keyword evidence="2" id="KW-1003">Cell membrane</keyword>
<dbReference type="NCBIfam" id="TIGR00361">
    <property type="entry name" value="ComEC_Rec2"/>
    <property type="match status" value="1"/>
</dbReference>
<feature type="transmembrane region" description="Helical" evidence="6">
    <location>
        <begin position="416"/>
        <end position="435"/>
    </location>
</feature>
<comment type="subcellular location">
    <subcellularLocation>
        <location evidence="1">Cell membrane</location>
        <topology evidence="1">Multi-pass membrane protein</topology>
    </subcellularLocation>
</comment>
<dbReference type="GO" id="GO:0005886">
    <property type="term" value="C:plasma membrane"/>
    <property type="evidence" value="ECO:0007669"/>
    <property type="project" value="UniProtKB-SubCell"/>
</dbReference>
<evidence type="ECO:0000256" key="1">
    <source>
        <dbReference type="ARBA" id="ARBA00004651"/>
    </source>
</evidence>
<feature type="transmembrane region" description="Helical" evidence="6">
    <location>
        <begin position="321"/>
        <end position="353"/>
    </location>
</feature>
<keyword evidence="5 6" id="KW-0472">Membrane</keyword>
<dbReference type="HOGENOM" id="CLU_010363_3_0_6"/>
<dbReference type="GO" id="GO:0030420">
    <property type="term" value="P:establishment of competence for transformation"/>
    <property type="evidence" value="ECO:0007669"/>
    <property type="project" value="InterPro"/>
</dbReference>
<name>D4ZM25_SHEVD</name>
<dbReference type="STRING" id="637905.SVI_2753"/>
<proteinExistence type="predicted"/>
<dbReference type="Gene3D" id="3.60.15.10">
    <property type="entry name" value="Ribonuclease Z/Hydroxyacylglutathione hydrolase-like"/>
    <property type="match status" value="1"/>
</dbReference>
<dbReference type="KEGG" id="svo:SVI_2753"/>
<dbReference type="InterPro" id="IPR052159">
    <property type="entry name" value="Competence_DNA_uptake"/>
</dbReference>
<dbReference type="eggNOG" id="COG0658">
    <property type="taxonomic scope" value="Bacteria"/>
</dbReference>
<feature type="transmembrane region" description="Helical" evidence="6">
    <location>
        <begin position="271"/>
        <end position="291"/>
    </location>
</feature>
<dbReference type="AlphaFoldDB" id="D4ZM25"/>
<keyword evidence="4 6" id="KW-1133">Transmembrane helix</keyword>
<evidence type="ECO:0000256" key="5">
    <source>
        <dbReference type="ARBA" id="ARBA00023136"/>
    </source>
</evidence>
<keyword evidence="9" id="KW-1185">Reference proteome</keyword>
<evidence type="ECO:0000313" key="9">
    <source>
        <dbReference type="Proteomes" id="UP000002350"/>
    </source>
</evidence>
<evidence type="ECO:0000256" key="4">
    <source>
        <dbReference type="ARBA" id="ARBA00022989"/>
    </source>
</evidence>
<dbReference type="InterPro" id="IPR035681">
    <property type="entry name" value="ComA-like_MBL"/>
</dbReference>
<feature type="transmembrane region" description="Helical" evidence="6">
    <location>
        <begin position="57"/>
        <end position="79"/>
    </location>
</feature>
<evidence type="ECO:0000256" key="2">
    <source>
        <dbReference type="ARBA" id="ARBA00022475"/>
    </source>
</evidence>
<organism evidence="8 9">
    <name type="scientific">Shewanella violacea (strain JCM 10179 / CIP 106290 / LMG 19151 / DSS12)</name>
    <dbReference type="NCBI Taxonomy" id="637905"/>
    <lineage>
        <taxon>Bacteria</taxon>
        <taxon>Pseudomonadati</taxon>
        <taxon>Pseudomonadota</taxon>
        <taxon>Gammaproteobacteria</taxon>
        <taxon>Alteromonadales</taxon>
        <taxon>Shewanellaceae</taxon>
        <taxon>Shewanella</taxon>
    </lineage>
</organism>
<reference evidence="9" key="1">
    <citation type="journal article" date="2010" name="Mol. Biosyst.">
        <title>Complete genome sequence and comparative analysis of Shewanella violacea, a psychrophilic and piezophilic bacterium from deep sea floor sediments.</title>
        <authorList>
            <person name="Aono E."/>
            <person name="Baba T."/>
            <person name="Ara T."/>
            <person name="Nishi T."/>
            <person name="Nakamichi T."/>
            <person name="Inamoto E."/>
            <person name="Toyonaga H."/>
            <person name="Hasegawa M."/>
            <person name="Takai Y."/>
            <person name="Okumura Y."/>
            <person name="Baba M."/>
            <person name="Tomita M."/>
            <person name="Kato C."/>
            <person name="Oshima T."/>
            <person name="Nakasone K."/>
            <person name="Mori H."/>
        </authorList>
    </citation>
    <scope>NUCLEOTIDE SEQUENCE [LARGE SCALE GENOMIC DNA]</scope>
    <source>
        <strain evidence="9">JCM 10179 / CIP 106290 / LMG 19151 / DSS12</strain>
    </source>
</reference>
<gene>
    <name evidence="8" type="ordered locus">SVI_2753</name>
</gene>
<protein>
    <submittedName>
        <fullName evidence="8">DNA internalization-related competence protein ComEC/Rec2</fullName>
    </submittedName>
</protein>
<evidence type="ECO:0000259" key="7">
    <source>
        <dbReference type="SMART" id="SM00849"/>
    </source>
</evidence>
<dbReference type="InterPro" id="IPR036866">
    <property type="entry name" value="RibonucZ/Hydroxyglut_hydro"/>
</dbReference>
<dbReference type="Pfam" id="PF00753">
    <property type="entry name" value="Lactamase_B"/>
    <property type="match status" value="1"/>
</dbReference>
<accession>D4ZM25</accession>
<feature type="transmembrane region" description="Helical" evidence="6">
    <location>
        <begin position="501"/>
        <end position="522"/>
    </location>
</feature>
<evidence type="ECO:0000256" key="3">
    <source>
        <dbReference type="ARBA" id="ARBA00022692"/>
    </source>
</evidence>
<dbReference type="SUPFAM" id="SSF56281">
    <property type="entry name" value="Metallo-hydrolase/oxidoreductase"/>
    <property type="match status" value="1"/>
</dbReference>
<dbReference type="Pfam" id="PF13567">
    <property type="entry name" value="DUF4131"/>
    <property type="match status" value="1"/>
</dbReference>
<feature type="transmembrane region" description="Helical" evidence="6">
    <location>
        <begin position="389"/>
        <end position="410"/>
    </location>
</feature>
<dbReference type="InterPro" id="IPR004477">
    <property type="entry name" value="ComEC_N"/>
</dbReference>
<sequence>MNFFGINCNYCLNLFTMNRFMFGFSITILSSLLWPMLPSTSVYIASVVVGLILLKRTLVIAGALLAVGWISLFVQLILLEQPPNSVQNIIVRGEIISLLGSNGDWVSMDIRQSNLLNAFFLSKVLRLSWKQAPKLAIGEQWEFLVKPKPITGVLNQGGYNQQRSMLSRHIVMKGSVKSGIKLTEAVSLRSRIINELKPELAHFAHGDLMLAILLGDKSLIDSQRWRSLRVSGSGHLIAISGLHLSVVTTWVFFLSLYLLARFKPSLSRKNILIAGLLSAFCAIFYAYLAGFSLPTQRALIMLLLLLTMGLMKRFSSSWERLLYALFIILVLDPLTCMSAGFWLSFSALGIIFLTLSQWTKFVPHQEEASGARLNVKHKLKLFWSVQWRLSLGLGLLQALLFGGISVYGLLFNLVLVPWFSLIVIPVSFLCFSIWALGQVFSMDFPQIFALVDMSLVPMSIGFSMIESLPGAWMSVSGQTIACLSFSILGLILLCRVSHPRWRLVSLILFMPLGLNVLFGLIAPRQSEWRLHLLDVGQGLSAVIEKSGKALIYDTGAAYGANFSYAERVILPFLRYRGLDSVDYLVLSHSDNDHAGGAQLLIDSFPDASVISDIAKYSQLDCRPKSLLWQGLKLEILAPNTPEDGNNGSCVLRVSDDEHQLMLSGDIEEEGEVLLLASSQTLQSEVLVAPHHGSRTSSTTAFINRVSPQLVLFPAGFNNRYGFPKQDVVERYQFMGAQVLVTGNEGQVSVLFRHGERRISTYRADLAPFWYNSLFRFGEISNTE</sequence>
<dbReference type="Proteomes" id="UP000002350">
    <property type="component" value="Chromosome"/>
</dbReference>
<feature type="domain" description="Metallo-beta-lactamase" evidence="7">
    <location>
        <begin position="537"/>
        <end position="715"/>
    </location>
</feature>
<keyword evidence="3 6" id="KW-0812">Transmembrane</keyword>
<dbReference type="CDD" id="cd07731">
    <property type="entry name" value="ComA-like_MBL-fold"/>
    <property type="match status" value="1"/>
</dbReference>
<feature type="transmembrane region" description="Helical" evidence="6">
    <location>
        <begin position="236"/>
        <end position="259"/>
    </location>
</feature>